<organism evidence="1">
    <name type="scientific">Rhizophora mucronata</name>
    <name type="common">Asiatic mangrove</name>
    <dbReference type="NCBI Taxonomy" id="61149"/>
    <lineage>
        <taxon>Eukaryota</taxon>
        <taxon>Viridiplantae</taxon>
        <taxon>Streptophyta</taxon>
        <taxon>Embryophyta</taxon>
        <taxon>Tracheophyta</taxon>
        <taxon>Spermatophyta</taxon>
        <taxon>Magnoliopsida</taxon>
        <taxon>eudicotyledons</taxon>
        <taxon>Gunneridae</taxon>
        <taxon>Pentapetalae</taxon>
        <taxon>rosids</taxon>
        <taxon>fabids</taxon>
        <taxon>Malpighiales</taxon>
        <taxon>Rhizophoraceae</taxon>
        <taxon>Rhizophora</taxon>
    </lineage>
</organism>
<proteinExistence type="predicted"/>
<accession>A0A2P2PGM6</accession>
<dbReference type="AlphaFoldDB" id="A0A2P2PGM6"/>
<evidence type="ECO:0000313" key="1">
    <source>
        <dbReference type="EMBL" id="MBX53906.1"/>
    </source>
</evidence>
<dbReference type="EMBL" id="GGEC01073422">
    <property type="protein sequence ID" value="MBX53906.1"/>
    <property type="molecule type" value="Transcribed_RNA"/>
</dbReference>
<sequence>MPFSFMHGAAGQTMISSSIERYSLVLNK</sequence>
<protein>
    <submittedName>
        <fullName evidence="1">Uncharacterized protein</fullName>
    </submittedName>
</protein>
<name>A0A2P2PGM6_RHIMU</name>
<reference evidence="1" key="1">
    <citation type="submission" date="2018-02" db="EMBL/GenBank/DDBJ databases">
        <title>Rhizophora mucronata_Transcriptome.</title>
        <authorList>
            <person name="Meera S.P."/>
            <person name="Sreeshan A."/>
            <person name="Augustine A."/>
        </authorList>
    </citation>
    <scope>NUCLEOTIDE SEQUENCE</scope>
    <source>
        <tissue evidence="1">Leaf</tissue>
    </source>
</reference>